<feature type="compositionally biased region" description="Basic residues" evidence="1">
    <location>
        <begin position="348"/>
        <end position="359"/>
    </location>
</feature>
<evidence type="ECO:0000313" key="3">
    <source>
        <dbReference type="Proteomes" id="UP001152795"/>
    </source>
</evidence>
<dbReference type="EMBL" id="CACRXK020043820">
    <property type="protein sequence ID" value="CAB4045958.1"/>
    <property type="molecule type" value="Genomic_DNA"/>
</dbReference>
<keyword evidence="3" id="KW-1185">Reference proteome</keyword>
<evidence type="ECO:0000256" key="1">
    <source>
        <dbReference type="SAM" id="MobiDB-lite"/>
    </source>
</evidence>
<comment type="caution">
    <text evidence="2">The sequence shown here is derived from an EMBL/GenBank/DDBJ whole genome shotgun (WGS) entry which is preliminary data.</text>
</comment>
<evidence type="ECO:0000313" key="2">
    <source>
        <dbReference type="EMBL" id="CAB4045958.1"/>
    </source>
</evidence>
<gene>
    <name evidence="2" type="ORF">PACLA_8A011436</name>
</gene>
<dbReference type="AlphaFoldDB" id="A0A7D9KPE9"/>
<dbReference type="Proteomes" id="UP001152795">
    <property type="component" value="Unassembled WGS sequence"/>
</dbReference>
<organism evidence="2 3">
    <name type="scientific">Paramuricea clavata</name>
    <name type="common">Red gorgonian</name>
    <name type="synonym">Violescent sea-whip</name>
    <dbReference type="NCBI Taxonomy" id="317549"/>
    <lineage>
        <taxon>Eukaryota</taxon>
        <taxon>Metazoa</taxon>
        <taxon>Cnidaria</taxon>
        <taxon>Anthozoa</taxon>
        <taxon>Octocorallia</taxon>
        <taxon>Malacalcyonacea</taxon>
        <taxon>Plexauridae</taxon>
        <taxon>Paramuricea</taxon>
    </lineage>
</organism>
<proteinExistence type="predicted"/>
<accession>A0A7D9KPE9</accession>
<reference evidence="2" key="1">
    <citation type="submission" date="2020-04" db="EMBL/GenBank/DDBJ databases">
        <authorList>
            <person name="Alioto T."/>
            <person name="Alioto T."/>
            <person name="Gomez Garrido J."/>
        </authorList>
    </citation>
    <scope>NUCLEOTIDE SEQUENCE</scope>
    <source>
        <strain evidence="2">A484AB</strain>
    </source>
</reference>
<sequence>MAGKSTKVTLTEFLPSTLKTPGSSPRSKDYAKQRSNGSPNYTNPLLEAIRIPDAGPFESKAWLDFQLRVSGNLCNVKRFLGSDQKVEFIVASHQVRPAAKKIRDGTNEGDILYITFVSDGGFDRYLLIGMVKLLKVFAFDIICLKADYGRSNDLGVVLHHLMPLFTDVSILKIITDRDTDLSITSHGLGNLLKSKFYLKHLWQFAFDVKPIGQTPLYFNNKDACFCFKKRQFFLLPADELVDPSRTDELFYRKAARNPNFVQLKRRDEFVKNFLFASSMSSSLAILWFSKVCCEALYIEKELRKEILRKNGVVAIVQACIQYYRSTLIIPSPAPINNPWGPLFPSPGKGKKQHHHGHGK</sequence>
<feature type="region of interest" description="Disordered" evidence="1">
    <location>
        <begin position="1"/>
        <end position="41"/>
    </location>
</feature>
<name>A0A7D9KPE9_PARCT</name>
<protein>
    <submittedName>
        <fullName evidence="2">Uncharacterized protein</fullName>
    </submittedName>
</protein>
<feature type="region of interest" description="Disordered" evidence="1">
    <location>
        <begin position="340"/>
        <end position="359"/>
    </location>
</feature>
<feature type="non-terminal residue" evidence="2">
    <location>
        <position position="359"/>
    </location>
</feature>